<keyword evidence="1" id="KW-0732">Signal</keyword>
<dbReference type="Proteomes" id="UP000677244">
    <property type="component" value="Unassembled WGS sequence"/>
</dbReference>
<gene>
    <name evidence="2" type="ORF">J7I42_25350</name>
</gene>
<feature type="signal peptide" evidence="1">
    <location>
        <begin position="1"/>
        <end position="20"/>
    </location>
</feature>
<comment type="caution">
    <text evidence="2">The sequence shown here is derived from an EMBL/GenBank/DDBJ whole genome shotgun (WGS) entry which is preliminary data.</text>
</comment>
<evidence type="ECO:0000256" key="1">
    <source>
        <dbReference type="SAM" id="SignalP"/>
    </source>
</evidence>
<organism evidence="2 3">
    <name type="scientific">Niastella soli</name>
    <dbReference type="NCBI Taxonomy" id="2821487"/>
    <lineage>
        <taxon>Bacteria</taxon>
        <taxon>Pseudomonadati</taxon>
        <taxon>Bacteroidota</taxon>
        <taxon>Chitinophagia</taxon>
        <taxon>Chitinophagales</taxon>
        <taxon>Chitinophagaceae</taxon>
        <taxon>Niastella</taxon>
    </lineage>
</organism>
<dbReference type="RefSeq" id="WP_209141687.1">
    <property type="nucleotide sequence ID" value="NZ_JAGHKO010000010.1"/>
</dbReference>
<feature type="chain" id="PRO_5045323695" evidence="1">
    <location>
        <begin position="21"/>
        <end position="155"/>
    </location>
</feature>
<protein>
    <submittedName>
        <fullName evidence="2">Uncharacterized protein</fullName>
    </submittedName>
</protein>
<evidence type="ECO:0000313" key="2">
    <source>
        <dbReference type="EMBL" id="MBO9203636.1"/>
    </source>
</evidence>
<proteinExistence type="predicted"/>
<evidence type="ECO:0000313" key="3">
    <source>
        <dbReference type="Proteomes" id="UP000677244"/>
    </source>
</evidence>
<reference evidence="2 3" key="1">
    <citation type="submission" date="2021-03" db="EMBL/GenBank/DDBJ databases">
        <title>Assistant Professor.</title>
        <authorList>
            <person name="Huq M.A."/>
        </authorList>
    </citation>
    <scope>NUCLEOTIDE SEQUENCE [LARGE SCALE GENOMIC DNA]</scope>
    <source>
        <strain evidence="2 3">MAH-29</strain>
    </source>
</reference>
<sequence>MKKLLLIPGSLLLLATGVTAQVHYHGGRYYFPPPPPPHVSIGIGFGVGPYFPAYPYYGPPPYFAYPPIGFGFNFNGGNHYARPSKLDLQIQAIKDDYNERIDLVKHDKSLKRKERKQLIHELEAERDKDIAKAQKDYYMKPLRRHNFNSGNTENM</sequence>
<keyword evidence="3" id="KW-1185">Reference proteome</keyword>
<name>A0ABS3Z2K6_9BACT</name>
<dbReference type="EMBL" id="JAGHKO010000010">
    <property type="protein sequence ID" value="MBO9203636.1"/>
    <property type="molecule type" value="Genomic_DNA"/>
</dbReference>
<accession>A0ABS3Z2K6</accession>